<accession>A0A0K0CUV6</accession>
<dbReference type="AlphaFoldDB" id="A0A0K0CUV6"/>
<evidence type="ECO:0000259" key="1">
    <source>
        <dbReference type="Pfam" id="PF24293"/>
    </source>
</evidence>
<protein>
    <submittedName>
        <fullName evidence="3">Integrator complex subunit 7</fullName>
    </submittedName>
</protein>
<sequence>LAMFENFFQMLSDETKCSVMRLVYERNLPKNGNLVFLGNYLKSFSSEVARCVNGIGDHNEIQNNPQKFSDIRKKLSWYLFTVPGPTLRSLLSQALFEFTVKSEKVPLEDIPILIDSIIFLFEEEASSARMTLKSTVIMTDESVLEGGVLVRLFVLPNLMKRTHEVAMLKLLLRLIQSSGVKSVSFEWTTAIGEKSLYKSLSLDRQEQYEQISVDFPFSPAECFFRSLFELAFFEIDVALDFLKKGIAVFPRDENLIEKIAIALVDSCEQTSYKRNITSLAPLLSELLWESDNGRNLRSYPACESDSGMTHAADTLLQAFCELTKVHAEKEVVNLRHSRLFQPPDIKEDQLPPPHVNVRLDERTYAQIAVLFNVSCSLTRLIPKSNTVYAFAKADVKKQGNYKKEENQEKC</sequence>
<dbReference type="Proteomes" id="UP000035642">
    <property type="component" value="Unassembled WGS sequence"/>
</dbReference>
<reference evidence="3" key="2">
    <citation type="submission" date="2017-02" db="UniProtKB">
        <authorList>
            <consortium name="WormBaseParasite"/>
        </authorList>
    </citation>
    <scope>IDENTIFICATION</scope>
</reference>
<name>A0A0K0CUV6_ANGCA</name>
<proteinExistence type="predicted"/>
<reference evidence="2" key="1">
    <citation type="submission" date="2012-09" db="EMBL/GenBank/DDBJ databases">
        <authorList>
            <person name="Martin A.A."/>
        </authorList>
    </citation>
    <scope>NUCLEOTIDE SEQUENCE</scope>
</reference>
<evidence type="ECO:0000313" key="3">
    <source>
        <dbReference type="WBParaSite" id="ACAC_0000103801-mRNA-1"/>
    </source>
</evidence>
<dbReference type="Pfam" id="PF24293">
    <property type="entry name" value="TPR_Edg1"/>
    <property type="match status" value="1"/>
</dbReference>
<feature type="domain" description="Edg1 TPR repeats region" evidence="1">
    <location>
        <begin position="3"/>
        <end position="96"/>
    </location>
</feature>
<dbReference type="WBParaSite" id="ACAC_0000103801-mRNA-1">
    <property type="protein sequence ID" value="ACAC_0000103801-mRNA-1"/>
    <property type="gene ID" value="ACAC_0000103801"/>
</dbReference>
<evidence type="ECO:0000313" key="2">
    <source>
        <dbReference type="Proteomes" id="UP000035642"/>
    </source>
</evidence>
<dbReference type="InterPro" id="IPR056581">
    <property type="entry name" value="TPR_Edg1"/>
</dbReference>
<keyword evidence="2" id="KW-1185">Reference proteome</keyword>
<organism evidence="2 3">
    <name type="scientific">Angiostrongylus cantonensis</name>
    <name type="common">Rat lungworm</name>
    <dbReference type="NCBI Taxonomy" id="6313"/>
    <lineage>
        <taxon>Eukaryota</taxon>
        <taxon>Metazoa</taxon>
        <taxon>Ecdysozoa</taxon>
        <taxon>Nematoda</taxon>
        <taxon>Chromadorea</taxon>
        <taxon>Rhabditida</taxon>
        <taxon>Rhabditina</taxon>
        <taxon>Rhabditomorpha</taxon>
        <taxon>Strongyloidea</taxon>
        <taxon>Metastrongylidae</taxon>
        <taxon>Angiostrongylus</taxon>
    </lineage>
</organism>